<protein>
    <submittedName>
        <fullName evidence="7">Fanconi anemia group D2 protein-like protein</fullName>
    </submittedName>
</protein>
<dbReference type="OrthoDB" id="6487772at2759"/>
<dbReference type="GO" id="GO:0036297">
    <property type="term" value="P:interstrand cross-link repair"/>
    <property type="evidence" value="ECO:0007669"/>
    <property type="project" value="TreeGrafter"/>
</dbReference>
<accession>A0A087UJ46</accession>
<dbReference type="EMBL" id="KK120036">
    <property type="protein sequence ID" value="KFM77385.1"/>
    <property type="molecule type" value="Genomic_DNA"/>
</dbReference>
<proteinExistence type="inferred from homology"/>
<evidence type="ECO:0000256" key="5">
    <source>
        <dbReference type="ARBA" id="ARBA00093456"/>
    </source>
</evidence>
<dbReference type="Pfam" id="PF14631">
    <property type="entry name" value="FancD2"/>
    <property type="match status" value="1"/>
</dbReference>
<evidence type="ECO:0000256" key="3">
    <source>
        <dbReference type="ARBA" id="ARBA00022843"/>
    </source>
</evidence>
<organism evidence="7 8">
    <name type="scientific">Stegodyphus mimosarum</name>
    <name type="common">African social velvet spider</name>
    <dbReference type="NCBI Taxonomy" id="407821"/>
    <lineage>
        <taxon>Eukaryota</taxon>
        <taxon>Metazoa</taxon>
        <taxon>Ecdysozoa</taxon>
        <taxon>Arthropoda</taxon>
        <taxon>Chelicerata</taxon>
        <taxon>Arachnida</taxon>
        <taxon>Araneae</taxon>
        <taxon>Araneomorphae</taxon>
        <taxon>Entelegynae</taxon>
        <taxon>Eresoidea</taxon>
        <taxon>Eresidae</taxon>
        <taxon>Stegodyphus</taxon>
    </lineage>
</organism>
<dbReference type="GO" id="GO:0005634">
    <property type="term" value="C:nucleus"/>
    <property type="evidence" value="ECO:0007669"/>
    <property type="project" value="UniProtKB-SubCell"/>
</dbReference>
<evidence type="ECO:0000256" key="1">
    <source>
        <dbReference type="ARBA" id="ARBA00004123"/>
    </source>
</evidence>
<gene>
    <name evidence="7" type="ORF">X975_08847</name>
</gene>
<dbReference type="Proteomes" id="UP000054359">
    <property type="component" value="Unassembled WGS sequence"/>
</dbReference>
<dbReference type="PANTHER" id="PTHR32086">
    <property type="entry name" value="FANCONI ANEMIA GROUP D2 PROTEIN"/>
    <property type="match status" value="1"/>
</dbReference>
<evidence type="ECO:0000256" key="6">
    <source>
        <dbReference type="SAM" id="MobiDB-lite"/>
    </source>
</evidence>
<dbReference type="GO" id="GO:0000793">
    <property type="term" value="C:condensed chromosome"/>
    <property type="evidence" value="ECO:0007669"/>
    <property type="project" value="TreeGrafter"/>
</dbReference>
<evidence type="ECO:0000256" key="4">
    <source>
        <dbReference type="ARBA" id="ARBA00023242"/>
    </source>
</evidence>
<keyword evidence="8" id="KW-1185">Reference proteome</keyword>
<comment type="subcellular location">
    <subcellularLocation>
        <location evidence="1">Nucleus</location>
    </subcellularLocation>
</comment>
<dbReference type="GO" id="GO:0070182">
    <property type="term" value="F:DNA polymerase binding"/>
    <property type="evidence" value="ECO:0007669"/>
    <property type="project" value="TreeGrafter"/>
</dbReference>
<evidence type="ECO:0000313" key="8">
    <source>
        <dbReference type="Proteomes" id="UP000054359"/>
    </source>
</evidence>
<dbReference type="GO" id="GO:0031573">
    <property type="term" value="P:mitotic intra-S DNA damage checkpoint signaling"/>
    <property type="evidence" value="ECO:0007669"/>
    <property type="project" value="TreeGrafter"/>
</dbReference>
<name>A0A087UJ46_STEMI</name>
<dbReference type="AlphaFoldDB" id="A0A087UJ46"/>
<reference evidence="7 8" key="1">
    <citation type="submission" date="2013-11" db="EMBL/GenBank/DDBJ databases">
        <title>Genome sequencing of Stegodyphus mimosarum.</title>
        <authorList>
            <person name="Bechsgaard J."/>
        </authorList>
    </citation>
    <scope>NUCLEOTIDE SEQUENCE [LARGE SCALE GENOMIC DNA]</scope>
</reference>
<keyword evidence="3" id="KW-0832">Ubl conjugation</keyword>
<feature type="region of interest" description="Disordered" evidence="6">
    <location>
        <begin position="91"/>
        <end position="127"/>
    </location>
</feature>
<keyword evidence="2" id="KW-1017">Isopeptide bond</keyword>
<dbReference type="OMA" id="EIICLMK"/>
<feature type="compositionally biased region" description="Acidic residues" evidence="6">
    <location>
        <begin position="97"/>
        <end position="108"/>
    </location>
</feature>
<comment type="similarity">
    <text evidence="5">Belongs to the Fanconi anemia protein FANCD2 family.</text>
</comment>
<feature type="non-terminal residue" evidence="7">
    <location>
        <position position="127"/>
    </location>
</feature>
<dbReference type="GO" id="GO:1990918">
    <property type="term" value="P:double-strand break repair involved in meiotic recombination"/>
    <property type="evidence" value="ECO:0007669"/>
    <property type="project" value="TreeGrafter"/>
</dbReference>
<keyword evidence="4" id="KW-0539">Nucleus</keyword>
<dbReference type="STRING" id="407821.A0A087UJ46"/>
<dbReference type="PANTHER" id="PTHR32086:SF0">
    <property type="entry name" value="FANCONI ANEMIA GROUP D2 PROTEIN"/>
    <property type="match status" value="1"/>
</dbReference>
<evidence type="ECO:0000256" key="2">
    <source>
        <dbReference type="ARBA" id="ARBA00022499"/>
    </source>
</evidence>
<evidence type="ECO:0000313" key="7">
    <source>
        <dbReference type="EMBL" id="KFM77385.1"/>
    </source>
</evidence>
<sequence>MPLMDKLFITNKEEIICLMKTLQVSTRYLQHVCSHSKVLKDVFLIKYVPLLKKSLEVFVFRVKIMLAVNKCEEAFWLGNLKNRDIKGVEILSQAENNSEEESEPENNEDSDKSKSGSDLSDIELNDD</sequence>
<dbReference type="InterPro" id="IPR029448">
    <property type="entry name" value="FANCD2"/>
</dbReference>
<dbReference type="GO" id="GO:0007129">
    <property type="term" value="P:homologous chromosome pairing at meiosis"/>
    <property type="evidence" value="ECO:0007669"/>
    <property type="project" value="TreeGrafter"/>
</dbReference>